<proteinExistence type="predicted"/>
<reference evidence="3" key="1">
    <citation type="journal article" date="2011" name="Nat. Commun.">
        <title>Effector diversification within compartments of the Leptosphaeria maculans genome affected by Repeat-Induced Point mutations.</title>
        <authorList>
            <person name="Rouxel T."/>
            <person name="Grandaubert J."/>
            <person name="Hane J.K."/>
            <person name="Hoede C."/>
            <person name="van de Wouw A.P."/>
            <person name="Couloux A."/>
            <person name="Dominguez V."/>
            <person name="Anthouard V."/>
            <person name="Bally P."/>
            <person name="Bourras S."/>
            <person name="Cozijnsen A.J."/>
            <person name="Ciuffetti L.M."/>
            <person name="Degrave A."/>
            <person name="Dilmaghani A."/>
            <person name="Duret L."/>
            <person name="Fudal I."/>
            <person name="Goodwin S.B."/>
            <person name="Gout L."/>
            <person name="Glaser N."/>
            <person name="Linglin J."/>
            <person name="Kema G.H.J."/>
            <person name="Lapalu N."/>
            <person name="Lawrence C.B."/>
            <person name="May K."/>
            <person name="Meyer M."/>
            <person name="Ollivier B."/>
            <person name="Poulain J."/>
            <person name="Schoch C.L."/>
            <person name="Simon A."/>
            <person name="Spatafora J.W."/>
            <person name="Stachowiak A."/>
            <person name="Turgeon B.G."/>
            <person name="Tyler B.M."/>
            <person name="Vincent D."/>
            <person name="Weissenbach J."/>
            <person name="Amselem J."/>
            <person name="Quesneville H."/>
            <person name="Oliver R.P."/>
            <person name="Wincker P."/>
            <person name="Balesdent M.-H."/>
            <person name="Howlett B.J."/>
        </authorList>
    </citation>
    <scope>NUCLEOTIDE SEQUENCE [LARGE SCALE GENOMIC DNA]</scope>
    <source>
        <strain evidence="3">JN3 / isolate v23.1.3 / race Av1-4-5-6-7-8</strain>
    </source>
</reference>
<gene>
    <name evidence="2" type="ORF">LEMA_P114030.1</name>
</gene>
<feature type="region of interest" description="Disordered" evidence="1">
    <location>
        <begin position="1"/>
        <end position="20"/>
    </location>
</feature>
<dbReference type="InParanoid" id="E4ZUA9"/>
<name>E4ZUA9_LEPMJ</name>
<evidence type="ECO:0000256" key="1">
    <source>
        <dbReference type="SAM" id="MobiDB-lite"/>
    </source>
</evidence>
<dbReference type="AlphaFoldDB" id="E4ZUA9"/>
<dbReference type="GeneID" id="13287887"/>
<organism evidence="3">
    <name type="scientific">Leptosphaeria maculans (strain JN3 / isolate v23.1.3 / race Av1-4-5-6-7-8)</name>
    <name type="common">Blackleg fungus</name>
    <name type="synonym">Phoma lingam</name>
    <dbReference type="NCBI Taxonomy" id="985895"/>
    <lineage>
        <taxon>Eukaryota</taxon>
        <taxon>Fungi</taxon>
        <taxon>Dikarya</taxon>
        <taxon>Ascomycota</taxon>
        <taxon>Pezizomycotina</taxon>
        <taxon>Dothideomycetes</taxon>
        <taxon>Pleosporomycetidae</taxon>
        <taxon>Pleosporales</taxon>
        <taxon>Pleosporineae</taxon>
        <taxon>Leptosphaeriaceae</taxon>
        <taxon>Plenodomus</taxon>
        <taxon>Plenodomus lingam/Leptosphaeria maculans species complex</taxon>
    </lineage>
</organism>
<evidence type="ECO:0000313" key="2">
    <source>
        <dbReference type="EMBL" id="CBX94988.1"/>
    </source>
</evidence>
<evidence type="ECO:0000313" key="3">
    <source>
        <dbReference type="Proteomes" id="UP000002668"/>
    </source>
</evidence>
<accession>E4ZUA9</accession>
<dbReference type="Proteomes" id="UP000002668">
    <property type="component" value="Genome"/>
</dbReference>
<keyword evidence="3" id="KW-1185">Reference proteome</keyword>
<dbReference type="RefSeq" id="XP_003838467.1">
    <property type="nucleotide sequence ID" value="XM_003838419.1"/>
</dbReference>
<dbReference type="VEuPathDB" id="FungiDB:LEMA_P114030.1"/>
<sequence length="75" mass="8279">MCSDEEKNDGLGSASESDALRLGSRRDELWSWISIAMMAAWHGKDSRFQRKCTASKSEPASRHPKIMPSSPPTNG</sequence>
<feature type="region of interest" description="Disordered" evidence="1">
    <location>
        <begin position="47"/>
        <end position="75"/>
    </location>
</feature>
<protein>
    <submittedName>
        <fullName evidence="2">Predicted protein</fullName>
    </submittedName>
</protein>
<dbReference type="EMBL" id="FP929126">
    <property type="protein sequence ID" value="CBX94988.1"/>
    <property type="molecule type" value="Genomic_DNA"/>
</dbReference>
<dbReference type="HOGENOM" id="CLU_2671513_0_0_1"/>